<organism evidence="1 2">
    <name type="scientific">Timema podura</name>
    <name type="common">Walking stick</name>
    <dbReference type="NCBI Taxonomy" id="61482"/>
    <lineage>
        <taxon>Eukaryota</taxon>
        <taxon>Metazoa</taxon>
        <taxon>Ecdysozoa</taxon>
        <taxon>Arthropoda</taxon>
        <taxon>Hexapoda</taxon>
        <taxon>Insecta</taxon>
        <taxon>Pterygota</taxon>
        <taxon>Neoptera</taxon>
        <taxon>Polyneoptera</taxon>
        <taxon>Phasmatodea</taxon>
        <taxon>Timematodea</taxon>
        <taxon>Timematoidea</taxon>
        <taxon>Timematidae</taxon>
        <taxon>Timema</taxon>
    </lineage>
</organism>
<reference evidence="1" key="1">
    <citation type="submission" date="2021-03" db="EMBL/GenBank/DDBJ databases">
        <authorList>
            <person name="Tran Van P."/>
        </authorList>
    </citation>
    <scope>NUCLEOTIDE SEQUENCE</scope>
</reference>
<dbReference type="EMBL" id="CAJPIN010029813">
    <property type="protein sequence ID" value="CAG2063866.1"/>
    <property type="molecule type" value="Genomic_DNA"/>
</dbReference>
<protein>
    <submittedName>
        <fullName evidence="1">Uncharacterized protein</fullName>
    </submittedName>
</protein>
<dbReference type="Proteomes" id="UP001153148">
    <property type="component" value="Unassembled WGS sequence"/>
</dbReference>
<name>A0ABN7PC02_TIMPD</name>
<dbReference type="Gene3D" id="1.20.5.5270">
    <property type="match status" value="1"/>
</dbReference>
<comment type="caution">
    <text evidence="1">The sequence shown here is derived from an EMBL/GenBank/DDBJ whole genome shotgun (WGS) entry which is preliminary data.</text>
</comment>
<accession>A0ABN7PC02</accession>
<evidence type="ECO:0000313" key="1">
    <source>
        <dbReference type="EMBL" id="CAG2063866.1"/>
    </source>
</evidence>
<proteinExistence type="predicted"/>
<gene>
    <name evidence="1" type="ORF">TPAB3V08_LOCUS10813</name>
</gene>
<sequence>MTVVRLRIPSQPMNNRQDNWISLARKKQELGDDMEELQNKLDNSQLPTHAYNVASKELQRLKRMSALSPEAGIILELRGVVHRAPMGQSVS</sequence>
<evidence type="ECO:0000313" key="2">
    <source>
        <dbReference type="Proteomes" id="UP001153148"/>
    </source>
</evidence>
<keyword evidence="2" id="KW-1185">Reference proteome</keyword>